<sequence>MTIDRSGLSSRGNSNLNDVRIRRARVEDASCLAEAESETAAGQEGLLVARPGEIPVEAYQTKIKALSERGLYIVIELDGQPVGHLLLDPLPLAAAGHVVSLTIVVHPKHTGRGYGTALMQNALAWFREQSEIEKIELRVRSTNRRALAFYQSHGFVIEGVLRRRLKLSNAYADDICMALFA</sequence>
<name>A0A5M6CX00_9BACT</name>
<accession>A0A5M6CX00</accession>
<dbReference type="PANTHER" id="PTHR43877:SF1">
    <property type="entry name" value="ACETYLTRANSFERASE"/>
    <property type="match status" value="1"/>
</dbReference>
<organism evidence="4 5">
    <name type="scientific">Roseiconus nitratireducens</name>
    <dbReference type="NCBI Taxonomy" id="2605748"/>
    <lineage>
        <taxon>Bacteria</taxon>
        <taxon>Pseudomonadati</taxon>
        <taxon>Planctomycetota</taxon>
        <taxon>Planctomycetia</taxon>
        <taxon>Pirellulales</taxon>
        <taxon>Pirellulaceae</taxon>
        <taxon>Roseiconus</taxon>
    </lineage>
</organism>
<gene>
    <name evidence="4" type="ORF">FYK55_26145</name>
</gene>
<dbReference type="AlphaFoldDB" id="A0A5M6CX00"/>
<dbReference type="SUPFAM" id="SSF55729">
    <property type="entry name" value="Acyl-CoA N-acyltransferases (Nat)"/>
    <property type="match status" value="1"/>
</dbReference>
<reference evidence="4 5" key="1">
    <citation type="submission" date="2019-08" db="EMBL/GenBank/DDBJ databases">
        <authorList>
            <person name="Dhanesh K."/>
            <person name="Kumar G."/>
            <person name="Sasikala C."/>
            <person name="Venkata Ramana C."/>
        </authorList>
    </citation>
    <scope>NUCLEOTIDE SEQUENCE [LARGE SCALE GENOMIC DNA]</scope>
    <source>
        <strain evidence="4 5">JC645</strain>
    </source>
</reference>
<evidence type="ECO:0000313" key="4">
    <source>
        <dbReference type="EMBL" id="KAA5538920.1"/>
    </source>
</evidence>
<evidence type="ECO:0000313" key="5">
    <source>
        <dbReference type="Proteomes" id="UP000324479"/>
    </source>
</evidence>
<keyword evidence="5" id="KW-1185">Reference proteome</keyword>
<evidence type="ECO:0000256" key="1">
    <source>
        <dbReference type="ARBA" id="ARBA00022679"/>
    </source>
</evidence>
<dbReference type="Pfam" id="PF00583">
    <property type="entry name" value="Acetyltransf_1"/>
    <property type="match status" value="1"/>
</dbReference>
<comment type="caution">
    <text evidence="4">The sequence shown here is derived from an EMBL/GenBank/DDBJ whole genome shotgun (WGS) entry which is preliminary data.</text>
</comment>
<dbReference type="PROSITE" id="PS51186">
    <property type="entry name" value="GNAT"/>
    <property type="match status" value="1"/>
</dbReference>
<proteinExistence type="predicted"/>
<dbReference type="EMBL" id="VWOX01000024">
    <property type="protein sequence ID" value="KAA5538920.1"/>
    <property type="molecule type" value="Genomic_DNA"/>
</dbReference>
<dbReference type="InterPro" id="IPR000182">
    <property type="entry name" value="GNAT_dom"/>
</dbReference>
<dbReference type="InterPro" id="IPR016181">
    <property type="entry name" value="Acyl_CoA_acyltransferase"/>
</dbReference>
<evidence type="ECO:0000259" key="3">
    <source>
        <dbReference type="PROSITE" id="PS51186"/>
    </source>
</evidence>
<keyword evidence="1 4" id="KW-0808">Transferase</keyword>
<dbReference type="PANTHER" id="PTHR43877">
    <property type="entry name" value="AMINOALKYLPHOSPHONATE N-ACETYLTRANSFERASE-RELATED-RELATED"/>
    <property type="match status" value="1"/>
</dbReference>
<dbReference type="CDD" id="cd04301">
    <property type="entry name" value="NAT_SF"/>
    <property type="match status" value="1"/>
</dbReference>
<dbReference type="Proteomes" id="UP000324479">
    <property type="component" value="Unassembled WGS sequence"/>
</dbReference>
<feature type="domain" description="N-acetyltransferase" evidence="3">
    <location>
        <begin position="19"/>
        <end position="181"/>
    </location>
</feature>
<dbReference type="Gene3D" id="3.40.630.30">
    <property type="match status" value="1"/>
</dbReference>
<dbReference type="InterPro" id="IPR050832">
    <property type="entry name" value="Bact_Acetyltransf"/>
</dbReference>
<evidence type="ECO:0000256" key="2">
    <source>
        <dbReference type="ARBA" id="ARBA00023315"/>
    </source>
</evidence>
<protein>
    <submittedName>
        <fullName evidence="4">GNAT family N-acetyltransferase</fullName>
    </submittedName>
</protein>
<dbReference type="GO" id="GO:0016747">
    <property type="term" value="F:acyltransferase activity, transferring groups other than amino-acyl groups"/>
    <property type="evidence" value="ECO:0007669"/>
    <property type="project" value="InterPro"/>
</dbReference>
<keyword evidence="2" id="KW-0012">Acyltransferase</keyword>